<dbReference type="Proteomes" id="UP000027583">
    <property type="component" value="Unassembled WGS sequence"/>
</dbReference>
<evidence type="ECO:0000313" key="1">
    <source>
        <dbReference type="EMBL" id="CDG41221.1"/>
    </source>
</evidence>
<organism evidence="1 2">
    <name type="scientific">Asaia bogorensis</name>
    <dbReference type="NCBI Taxonomy" id="91915"/>
    <lineage>
        <taxon>Bacteria</taxon>
        <taxon>Pseudomonadati</taxon>
        <taxon>Pseudomonadota</taxon>
        <taxon>Alphaproteobacteria</taxon>
        <taxon>Acetobacterales</taxon>
        <taxon>Acetobacteraceae</taxon>
        <taxon>Asaia</taxon>
    </lineage>
</organism>
<dbReference type="eggNOG" id="COG0644">
    <property type="taxonomic scope" value="Bacteria"/>
</dbReference>
<dbReference type="EMBL" id="CBLX010000027">
    <property type="protein sequence ID" value="CDG41221.1"/>
    <property type="molecule type" value="Genomic_DNA"/>
</dbReference>
<comment type="caution">
    <text evidence="1">The sequence shown here is derived from an EMBL/GenBank/DDBJ whole genome shotgun (WGS) entry which is preliminary data.</text>
</comment>
<evidence type="ECO:0000313" key="2">
    <source>
        <dbReference type="Proteomes" id="UP000027583"/>
    </source>
</evidence>
<name>A0A060QM16_9PROT</name>
<accession>A0A060QM16</accession>
<gene>
    <name evidence="1" type="ORF">ASAP_3176</name>
</gene>
<protein>
    <submittedName>
        <fullName evidence="1">Uncharacterized protein</fullName>
    </submittedName>
</protein>
<reference evidence="1 2" key="1">
    <citation type="journal article" date="2014" name="Genome Biol. Evol.">
        <title>Acetic acid bacteria genomes reveal functional traits for adaptation to life in insect guts.</title>
        <authorList>
            <person name="Chouaia B."/>
            <person name="Gaiarsa S."/>
            <person name="Crotti E."/>
            <person name="Comandatore F."/>
            <person name="Degli Esposti M."/>
            <person name="Ricci I."/>
            <person name="Alma A."/>
            <person name="Favia G."/>
            <person name="Bandi C."/>
            <person name="Daffonchio D."/>
        </authorList>
    </citation>
    <scope>NUCLEOTIDE SEQUENCE [LARGE SCALE GENOMIC DNA]</scope>
    <source>
        <strain evidence="1 2">SF2.1</strain>
    </source>
</reference>
<dbReference type="AlphaFoldDB" id="A0A060QM16"/>
<reference evidence="1 2" key="2">
    <citation type="journal article" date="2014" name="PLoS ONE">
        <title>Evolution of mitochondria reconstructed from the energy metabolism of living bacteria.</title>
        <authorList>
            <person name="Degli Esposti M."/>
            <person name="Chouaia B."/>
            <person name="Comandatore F."/>
            <person name="Crotti E."/>
            <person name="Sassera D."/>
            <person name="Lievens P.M."/>
            <person name="Daffonchio D."/>
            <person name="Bandi C."/>
        </authorList>
    </citation>
    <scope>NUCLEOTIDE SEQUENCE [LARGE SCALE GENOMIC DNA]</scope>
    <source>
        <strain evidence="1 2">SF2.1</strain>
    </source>
</reference>
<sequence>MDPLYSNGTDFIAISNTMITNAITRPNGERQIDLINKVLTETYENFIETHRGALLNFGDWNYVFVKTSWDTCFYFMFLPVLYLNGKVDELDFFDTYMSDLAEFYNLHRRVTDYLRKPGALQHLRDLPRFINLAGSMVQYAHACMILPDKSDEVVLARLRENVKILGQLADAITVHGDFEKQFRDLPNHLPCPWLLPNEHSGGVTL</sequence>
<proteinExistence type="predicted"/>